<accession>A0ABD5AED3</accession>
<feature type="transmembrane region" description="Helical" evidence="1">
    <location>
        <begin position="41"/>
        <end position="72"/>
    </location>
</feature>
<comment type="caution">
    <text evidence="2">The sequence shown here is derived from an EMBL/GenBank/DDBJ whole genome shotgun (WGS) entry which is preliminary data.</text>
</comment>
<protein>
    <submittedName>
        <fullName evidence="2">Uncharacterized protein</fullName>
    </submittedName>
</protein>
<evidence type="ECO:0000256" key="1">
    <source>
        <dbReference type="SAM" id="Phobius"/>
    </source>
</evidence>
<organism evidence="2 3">
    <name type="scientific">Vibrio splendidus</name>
    <dbReference type="NCBI Taxonomy" id="29497"/>
    <lineage>
        <taxon>Bacteria</taxon>
        <taxon>Pseudomonadati</taxon>
        <taxon>Pseudomonadota</taxon>
        <taxon>Gammaproteobacteria</taxon>
        <taxon>Vibrionales</taxon>
        <taxon>Vibrionaceae</taxon>
        <taxon>Vibrio</taxon>
    </lineage>
</organism>
<proteinExistence type="predicted"/>
<name>A0ABD5AED3_VIBSP</name>
<keyword evidence="1" id="KW-1133">Transmembrane helix</keyword>
<keyword evidence="1" id="KW-0812">Transmembrane</keyword>
<feature type="transmembrane region" description="Helical" evidence="1">
    <location>
        <begin position="92"/>
        <end position="112"/>
    </location>
</feature>
<dbReference type="RefSeq" id="WP_133151842.1">
    <property type="nucleotide sequence ID" value="NZ_JAOXHO010000003.1"/>
</dbReference>
<evidence type="ECO:0000313" key="2">
    <source>
        <dbReference type="EMBL" id="MDP2491586.1"/>
    </source>
</evidence>
<keyword evidence="1" id="KW-0472">Membrane</keyword>
<evidence type="ECO:0000313" key="3">
    <source>
        <dbReference type="Proteomes" id="UP001177883"/>
    </source>
</evidence>
<sequence length="288" mass="33059">MPRPTSLLLILAVCLLGYWLLSNHPKQRYPLRRGAGYHTFFASGGMGLLLFVLATFVYIVSDCVLTALGHYFSLGDIVLNSVFQSNPSLTSIVLFDVVAICGPLTFIIIRIATGNSEKRKQYFLKAFSEDSESTEFTKLFFHSYQKGEPILFTMSDHKIYIGFPTEIHAESFNDIKVLPIYSGYRTPKKRKLKLVTPYKDVIEEFVKKDGNGARNFEKKLTSDHETYMIYLPIREILYAHPYSFETARKAEEAEKELKSNSYSGKRVIKDKSKSLKWKKKLAEYLLKK</sequence>
<dbReference type="EMBL" id="JAUYVK010000025">
    <property type="protein sequence ID" value="MDP2491586.1"/>
    <property type="molecule type" value="Genomic_DNA"/>
</dbReference>
<dbReference type="AlphaFoldDB" id="A0ABD5AED3"/>
<gene>
    <name evidence="2" type="ORF">Q8W38_19740</name>
</gene>
<feature type="transmembrane region" description="Helical" evidence="1">
    <location>
        <begin position="6"/>
        <end position="21"/>
    </location>
</feature>
<reference evidence="2" key="1">
    <citation type="submission" date="2023-07" db="EMBL/GenBank/DDBJ databases">
        <title>Genome content predicts the carbon catabolic preferences of heterotrophic bacteria.</title>
        <authorList>
            <person name="Gralka M."/>
        </authorList>
    </citation>
    <scope>NUCLEOTIDE SEQUENCE</scope>
    <source>
        <strain evidence="2">6E03</strain>
    </source>
</reference>
<dbReference type="Proteomes" id="UP001177883">
    <property type="component" value="Unassembled WGS sequence"/>
</dbReference>